<dbReference type="InterPro" id="IPR001584">
    <property type="entry name" value="Integrase_cat-core"/>
</dbReference>
<dbReference type="InterPro" id="IPR012337">
    <property type="entry name" value="RNaseH-like_sf"/>
</dbReference>
<proteinExistence type="predicted"/>
<dbReference type="OrthoDB" id="5571971at2"/>
<dbReference type="GO" id="GO:0015074">
    <property type="term" value="P:DNA integration"/>
    <property type="evidence" value="ECO:0007669"/>
    <property type="project" value="InterPro"/>
</dbReference>
<dbReference type="EMBL" id="LT907975">
    <property type="protein sequence ID" value="SOB58490.1"/>
    <property type="molecule type" value="Genomic_DNA"/>
</dbReference>
<evidence type="ECO:0000313" key="3">
    <source>
        <dbReference type="Proteomes" id="UP000219215"/>
    </source>
</evidence>
<dbReference type="SUPFAM" id="SSF53098">
    <property type="entry name" value="Ribonuclease H-like"/>
    <property type="match status" value="1"/>
</dbReference>
<dbReference type="Pfam" id="PF13683">
    <property type="entry name" value="rve_3"/>
    <property type="match status" value="1"/>
</dbReference>
<dbReference type="RefSeq" id="WP_157917396.1">
    <property type="nucleotide sequence ID" value="NZ_LT907975.1"/>
</dbReference>
<accession>A0A2C8F9D8</accession>
<protein>
    <recommendedName>
        <fullName evidence="1">Integrase catalytic domain-containing protein</fullName>
    </recommendedName>
</protein>
<dbReference type="Proteomes" id="UP000219215">
    <property type="component" value="Chromosome DPRO"/>
</dbReference>
<evidence type="ECO:0000259" key="1">
    <source>
        <dbReference type="Pfam" id="PF13683"/>
    </source>
</evidence>
<sequence length="55" mass="6511">MGTGSELRQALAWWFDFYNNRRPHFAFDGKKPMEIYQNRSRPEGVPPLAWNERAA</sequence>
<feature type="domain" description="Integrase catalytic" evidence="1">
    <location>
        <begin position="5"/>
        <end position="32"/>
    </location>
</feature>
<organism evidence="2 3">
    <name type="scientific">Pseudodesulfovibrio profundus</name>
    <dbReference type="NCBI Taxonomy" id="57320"/>
    <lineage>
        <taxon>Bacteria</taxon>
        <taxon>Pseudomonadati</taxon>
        <taxon>Thermodesulfobacteriota</taxon>
        <taxon>Desulfovibrionia</taxon>
        <taxon>Desulfovibrionales</taxon>
        <taxon>Desulfovibrionaceae</taxon>
    </lineage>
</organism>
<keyword evidence="3" id="KW-1185">Reference proteome</keyword>
<dbReference type="KEGG" id="pprf:DPRO_1592"/>
<dbReference type="AlphaFoldDB" id="A0A2C8F9D8"/>
<evidence type="ECO:0000313" key="2">
    <source>
        <dbReference type="EMBL" id="SOB58490.1"/>
    </source>
</evidence>
<gene>
    <name evidence="2" type="ORF">DPRO_1592</name>
</gene>
<name>A0A2C8F9D8_9BACT</name>
<reference evidence="3" key="1">
    <citation type="submission" date="2017-09" db="EMBL/GenBank/DDBJ databases">
        <authorList>
            <person name="Regsiter A."/>
            <person name="William W."/>
        </authorList>
    </citation>
    <scope>NUCLEOTIDE SEQUENCE [LARGE SCALE GENOMIC DNA]</scope>
    <source>
        <strain evidence="3">500-1</strain>
    </source>
</reference>